<reference evidence="3 4" key="1">
    <citation type="journal article" date="2014" name="Int. J. Syst. Evol. Microbiol.">
        <title>Arthrobacter pityocampae sp. nov., isolated from Thaumetopoea pityocampa (Lep., Thaumetopoeidae).</title>
        <authorList>
            <person name="Ince I.A."/>
            <person name="Demirbag Z."/>
            <person name="Kati H."/>
        </authorList>
    </citation>
    <scope>NUCLEOTIDE SEQUENCE [LARGE SCALE GENOMIC DNA]</scope>
    <source>
        <strain evidence="3 4">Tp2</strain>
    </source>
</reference>
<organism evidence="3 4">
    <name type="scientific">Arthrobacter pityocampae</name>
    <dbReference type="NCBI Taxonomy" id="547334"/>
    <lineage>
        <taxon>Bacteria</taxon>
        <taxon>Bacillati</taxon>
        <taxon>Actinomycetota</taxon>
        <taxon>Actinomycetes</taxon>
        <taxon>Micrococcales</taxon>
        <taxon>Micrococcaceae</taxon>
        <taxon>Arthrobacter</taxon>
    </lineage>
</organism>
<evidence type="ECO:0000256" key="1">
    <source>
        <dbReference type="SAM" id="MobiDB-lite"/>
    </source>
</evidence>
<comment type="caution">
    <text evidence="3">The sequence shown here is derived from an EMBL/GenBank/DDBJ whole genome shotgun (WGS) entry which is preliminary data.</text>
</comment>
<feature type="region of interest" description="Disordered" evidence="1">
    <location>
        <begin position="66"/>
        <end position="112"/>
    </location>
</feature>
<feature type="compositionally biased region" description="Polar residues" evidence="1">
    <location>
        <begin position="99"/>
        <end position="112"/>
    </location>
</feature>
<dbReference type="Pfam" id="PF26450">
    <property type="entry name" value="DUF8129"/>
    <property type="match status" value="1"/>
</dbReference>
<dbReference type="RefSeq" id="WP_104120546.1">
    <property type="nucleotide sequence ID" value="NZ_PRKW01000002.1"/>
</dbReference>
<gene>
    <name evidence="3" type="ORF">C4K88_05100</name>
</gene>
<feature type="domain" description="DUF8129" evidence="2">
    <location>
        <begin position="7"/>
        <end position="61"/>
    </location>
</feature>
<sequence length="112" mass="11539">MTQSSDHEALPLPDYDHIPLGTLPTRITGLDEGGLQALLDYEEAHGDRLPVKLVLQQRLEAVQGGADLAAGAGTSHPEVDSTSGGSPVSPVTSGPPINSPSQGDPTNPAQPR</sequence>
<feature type="region of interest" description="Disordered" evidence="1">
    <location>
        <begin position="1"/>
        <end position="23"/>
    </location>
</feature>
<feature type="compositionally biased region" description="Basic and acidic residues" evidence="1">
    <location>
        <begin position="1"/>
        <end position="17"/>
    </location>
</feature>
<proteinExistence type="predicted"/>
<dbReference type="AlphaFoldDB" id="A0A2S5IZU2"/>
<protein>
    <recommendedName>
        <fullName evidence="2">DUF8129 domain-containing protein</fullName>
    </recommendedName>
</protein>
<evidence type="ECO:0000259" key="2">
    <source>
        <dbReference type="Pfam" id="PF26450"/>
    </source>
</evidence>
<keyword evidence="4" id="KW-1185">Reference proteome</keyword>
<evidence type="ECO:0000313" key="3">
    <source>
        <dbReference type="EMBL" id="PPB50053.1"/>
    </source>
</evidence>
<name>A0A2S5IZU2_9MICC</name>
<dbReference type="EMBL" id="PRKW01000002">
    <property type="protein sequence ID" value="PPB50053.1"/>
    <property type="molecule type" value="Genomic_DNA"/>
</dbReference>
<dbReference type="OrthoDB" id="5187212at2"/>
<dbReference type="Proteomes" id="UP000239297">
    <property type="component" value="Unassembled WGS sequence"/>
</dbReference>
<feature type="compositionally biased region" description="Low complexity" evidence="1">
    <location>
        <begin position="81"/>
        <end position="96"/>
    </location>
</feature>
<dbReference type="InterPro" id="IPR058442">
    <property type="entry name" value="DUF8129"/>
</dbReference>
<evidence type="ECO:0000313" key="4">
    <source>
        <dbReference type="Proteomes" id="UP000239297"/>
    </source>
</evidence>
<accession>A0A2S5IZU2</accession>